<organism evidence="1 2">
    <name type="scientific">Hippocampus comes</name>
    <name type="common">Tiger tail seahorse</name>
    <dbReference type="NCBI Taxonomy" id="109280"/>
    <lineage>
        <taxon>Eukaryota</taxon>
        <taxon>Metazoa</taxon>
        <taxon>Chordata</taxon>
        <taxon>Craniata</taxon>
        <taxon>Vertebrata</taxon>
        <taxon>Euteleostomi</taxon>
        <taxon>Actinopterygii</taxon>
        <taxon>Neopterygii</taxon>
        <taxon>Teleostei</taxon>
        <taxon>Neoteleostei</taxon>
        <taxon>Acanthomorphata</taxon>
        <taxon>Syngnathiaria</taxon>
        <taxon>Syngnathiformes</taxon>
        <taxon>Syngnathoidei</taxon>
        <taxon>Syngnathidae</taxon>
        <taxon>Hippocampus</taxon>
    </lineage>
</organism>
<proteinExistence type="predicted"/>
<dbReference type="Ensembl" id="ENSHCOT00000000561.1">
    <property type="protein sequence ID" value="ENSHCOP00000008299.1"/>
    <property type="gene ID" value="ENSHCOG00000010507.1"/>
</dbReference>
<name>A0A3Q3DC70_HIPCM</name>
<sequence length="90" mass="9514">CDALIFDRILAPALGLGHVCRQQIVFPVNLNPMAGKVHQHQIVPSHFGGKIGNGDVQVPAVGVGELGHLKAQPLQGLTHGGCVAHRLFQL</sequence>
<dbReference type="AlphaFoldDB" id="A0A3Q3DC70"/>
<evidence type="ECO:0000313" key="1">
    <source>
        <dbReference type="Ensembl" id="ENSHCOP00000008299.1"/>
    </source>
</evidence>
<keyword evidence="2" id="KW-1185">Reference proteome</keyword>
<reference evidence="1" key="1">
    <citation type="submission" date="2025-08" db="UniProtKB">
        <authorList>
            <consortium name="Ensembl"/>
        </authorList>
    </citation>
    <scope>IDENTIFICATION</scope>
</reference>
<accession>A0A3Q3DC70</accession>
<dbReference type="Proteomes" id="UP000264820">
    <property type="component" value="Unplaced"/>
</dbReference>
<reference evidence="1" key="2">
    <citation type="submission" date="2025-09" db="UniProtKB">
        <authorList>
            <consortium name="Ensembl"/>
        </authorList>
    </citation>
    <scope>IDENTIFICATION</scope>
</reference>
<protein>
    <submittedName>
        <fullName evidence="1">Uncharacterized protein</fullName>
    </submittedName>
</protein>
<evidence type="ECO:0000313" key="2">
    <source>
        <dbReference type="Proteomes" id="UP000264820"/>
    </source>
</evidence>